<dbReference type="GO" id="GO:0009306">
    <property type="term" value="P:protein secretion"/>
    <property type="evidence" value="ECO:0007669"/>
    <property type="project" value="InterPro"/>
</dbReference>
<keyword evidence="5" id="KW-0653">Protein transport</keyword>
<dbReference type="GO" id="GO:0043952">
    <property type="term" value="P:protein transport by the Sec complex"/>
    <property type="evidence" value="ECO:0007669"/>
    <property type="project" value="TreeGrafter"/>
</dbReference>
<evidence type="ECO:0000256" key="4">
    <source>
        <dbReference type="ARBA" id="ARBA00022692"/>
    </source>
</evidence>
<dbReference type="EMBL" id="LAZR01011051">
    <property type="protein sequence ID" value="KKM63707.1"/>
    <property type="molecule type" value="Genomic_DNA"/>
</dbReference>
<keyword evidence="4 9" id="KW-0812">Transmembrane</keyword>
<evidence type="ECO:0000256" key="1">
    <source>
        <dbReference type="ARBA" id="ARBA00004370"/>
    </source>
</evidence>
<accession>A0A0F9M362</accession>
<evidence type="ECO:0000256" key="3">
    <source>
        <dbReference type="ARBA" id="ARBA00022475"/>
    </source>
</evidence>
<reference evidence="10" key="1">
    <citation type="journal article" date="2015" name="Nature">
        <title>Complex archaea that bridge the gap between prokaryotes and eukaryotes.</title>
        <authorList>
            <person name="Spang A."/>
            <person name="Saw J.H."/>
            <person name="Jorgensen S.L."/>
            <person name="Zaremba-Niedzwiedzka K."/>
            <person name="Martijn J."/>
            <person name="Lind A.E."/>
            <person name="van Eijk R."/>
            <person name="Schleper C."/>
            <person name="Guy L."/>
            <person name="Ettema T.J."/>
        </authorList>
    </citation>
    <scope>NUCLEOTIDE SEQUENCE</scope>
</reference>
<organism evidence="10">
    <name type="scientific">marine sediment metagenome</name>
    <dbReference type="NCBI Taxonomy" id="412755"/>
    <lineage>
        <taxon>unclassified sequences</taxon>
        <taxon>metagenomes</taxon>
        <taxon>ecological metagenomes</taxon>
    </lineage>
</organism>
<keyword evidence="3" id="KW-1003">Cell membrane</keyword>
<evidence type="ECO:0000256" key="5">
    <source>
        <dbReference type="ARBA" id="ARBA00022927"/>
    </source>
</evidence>
<dbReference type="NCBIfam" id="TIGR00964">
    <property type="entry name" value="secE_bact"/>
    <property type="match status" value="1"/>
</dbReference>
<feature type="transmembrane region" description="Helical" evidence="9">
    <location>
        <begin position="7"/>
        <end position="24"/>
    </location>
</feature>
<evidence type="ECO:0000313" key="10">
    <source>
        <dbReference type="EMBL" id="KKM63707.1"/>
    </source>
</evidence>
<comment type="caution">
    <text evidence="10">The sequence shown here is derived from an EMBL/GenBank/DDBJ whole genome shotgun (WGS) entry which is preliminary data.</text>
</comment>
<dbReference type="InterPro" id="IPR038379">
    <property type="entry name" value="SecE_sf"/>
</dbReference>
<dbReference type="GO" id="GO:0008320">
    <property type="term" value="F:protein transmembrane transporter activity"/>
    <property type="evidence" value="ECO:0007669"/>
    <property type="project" value="InterPro"/>
</dbReference>
<dbReference type="GO" id="GO:0005886">
    <property type="term" value="C:plasma membrane"/>
    <property type="evidence" value="ECO:0007669"/>
    <property type="project" value="TreeGrafter"/>
</dbReference>
<evidence type="ECO:0000256" key="6">
    <source>
        <dbReference type="ARBA" id="ARBA00022989"/>
    </source>
</evidence>
<dbReference type="PANTHER" id="PTHR33910:SF1">
    <property type="entry name" value="PROTEIN TRANSLOCASE SUBUNIT SECE"/>
    <property type="match status" value="1"/>
</dbReference>
<dbReference type="HAMAP" id="MF_00422">
    <property type="entry name" value="SecE"/>
    <property type="match status" value="1"/>
</dbReference>
<gene>
    <name evidence="10" type="ORF">LCGC14_1508810</name>
</gene>
<feature type="transmembrane region" description="Helical" evidence="9">
    <location>
        <begin position="30"/>
        <end position="47"/>
    </location>
</feature>
<keyword evidence="2" id="KW-0813">Transport</keyword>
<evidence type="ECO:0008006" key="11">
    <source>
        <dbReference type="Google" id="ProtNLM"/>
    </source>
</evidence>
<dbReference type="InterPro" id="IPR005807">
    <property type="entry name" value="SecE_bac"/>
</dbReference>
<dbReference type="PRINTS" id="PR01650">
    <property type="entry name" value="SECETRNLCASE"/>
</dbReference>
<dbReference type="GO" id="GO:0006605">
    <property type="term" value="P:protein targeting"/>
    <property type="evidence" value="ECO:0007669"/>
    <property type="project" value="InterPro"/>
</dbReference>
<dbReference type="PROSITE" id="PS01067">
    <property type="entry name" value="SECE_SEC61G"/>
    <property type="match status" value="1"/>
</dbReference>
<keyword evidence="7" id="KW-0811">Translocation</keyword>
<dbReference type="Pfam" id="PF00584">
    <property type="entry name" value="SecE"/>
    <property type="match status" value="1"/>
</dbReference>
<dbReference type="Gene3D" id="1.20.5.1030">
    <property type="entry name" value="Preprotein translocase secy subunit"/>
    <property type="match status" value="1"/>
</dbReference>
<proteinExistence type="inferred from homology"/>
<name>A0A0F9M362_9ZZZZ</name>
<keyword evidence="8 9" id="KW-0472">Membrane</keyword>
<feature type="transmembrane region" description="Helical" evidence="9">
    <location>
        <begin position="78"/>
        <end position="99"/>
    </location>
</feature>
<keyword evidence="6 9" id="KW-1133">Transmembrane helix</keyword>
<evidence type="ECO:0000256" key="2">
    <source>
        <dbReference type="ARBA" id="ARBA00022448"/>
    </source>
</evidence>
<dbReference type="InterPro" id="IPR001901">
    <property type="entry name" value="Translocase_SecE/Sec61-g"/>
</dbReference>
<dbReference type="AlphaFoldDB" id="A0A0F9M362"/>
<sequence>MADNIKLIIAVVLMAAAIALFYTYSEYSTLLRVLGLLFVAGISLFLASKTTVGSTVMSYIRDTNVEVRKVVWPSRQETVQTTLVVILMVMIVALMLWGIDSLLGWAVRALTV</sequence>
<protein>
    <recommendedName>
        <fullName evidence="11">Protein translocase subunit SecE</fullName>
    </recommendedName>
</protein>
<evidence type="ECO:0000256" key="7">
    <source>
        <dbReference type="ARBA" id="ARBA00023010"/>
    </source>
</evidence>
<dbReference type="PANTHER" id="PTHR33910">
    <property type="entry name" value="PROTEIN TRANSLOCASE SUBUNIT SECE"/>
    <property type="match status" value="1"/>
</dbReference>
<dbReference type="GO" id="GO:0006886">
    <property type="term" value="P:intracellular protein transport"/>
    <property type="evidence" value="ECO:0007669"/>
    <property type="project" value="InterPro"/>
</dbReference>
<evidence type="ECO:0000256" key="9">
    <source>
        <dbReference type="SAM" id="Phobius"/>
    </source>
</evidence>
<comment type="subcellular location">
    <subcellularLocation>
        <location evidence="1">Membrane</location>
    </subcellularLocation>
</comment>
<evidence type="ECO:0000256" key="8">
    <source>
        <dbReference type="ARBA" id="ARBA00023136"/>
    </source>
</evidence>